<name>A0A6M3JK37_9ZZZZ</name>
<organism evidence="2">
    <name type="scientific">viral metagenome</name>
    <dbReference type="NCBI Taxonomy" id="1070528"/>
    <lineage>
        <taxon>unclassified sequences</taxon>
        <taxon>metagenomes</taxon>
        <taxon>organismal metagenomes</taxon>
    </lineage>
</organism>
<protein>
    <submittedName>
        <fullName evidence="2">Uncharacterized protein</fullName>
    </submittedName>
</protein>
<dbReference type="EMBL" id="MT141184">
    <property type="protein sequence ID" value="QJA55841.1"/>
    <property type="molecule type" value="Genomic_DNA"/>
</dbReference>
<dbReference type="EMBL" id="MT141709">
    <property type="protein sequence ID" value="QJA69485.1"/>
    <property type="molecule type" value="Genomic_DNA"/>
</dbReference>
<dbReference type="AlphaFoldDB" id="A0A6M3JK37"/>
<gene>
    <name evidence="2" type="ORF">MM415A04550_0008</name>
    <name evidence="1" type="ORF">MM415B01983_0022</name>
</gene>
<sequence>MENIAGERKLFTPKLVNVSQLVYSGACVVGGITISGDGAAGDCDVYDGVNTLAERKFHLEVLTGVTFSTGALQDNQFNHGIYIVVNAVTTFVTVSFRPPDEKKEEKAGESK</sequence>
<accession>A0A6M3JK37</accession>
<evidence type="ECO:0000313" key="1">
    <source>
        <dbReference type="EMBL" id="QJA55841.1"/>
    </source>
</evidence>
<evidence type="ECO:0000313" key="2">
    <source>
        <dbReference type="EMBL" id="QJA69485.1"/>
    </source>
</evidence>
<proteinExistence type="predicted"/>
<reference evidence="2" key="1">
    <citation type="submission" date="2020-03" db="EMBL/GenBank/DDBJ databases">
        <title>The deep terrestrial virosphere.</title>
        <authorList>
            <person name="Holmfeldt K."/>
            <person name="Nilsson E."/>
            <person name="Simone D."/>
            <person name="Lopez-Fernandez M."/>
            <person name="Wu X."/>
            <person name="de Brujin I."/>
            <person name="Lundin D."/>
            <person name="Andersson A."/>
            <person name="Bertilsson S."/>
            <person name="Dopson M."/>
        </authorList>
    </citation>
    <scope>NUCLEOTIDE SEQUENCE</scope>
    <source>
        <strain evidence="2">MM415A04550</strain>
        <strain evidence="1">MM415B01983</strain>
    </source>
</reference>